<protein>
    <submittedName>
        <fullName evidence="2">AzlD family membrane protein</fullName>
    </submittedName>
</protein>
<keyword evidence="3" id="KW-1185">Reference proteome</keyword>
<gene>
    <name evidence="2" type="ORF">GPICK_03990</name>
</gene>
<dbReference type="EMBL" id="CP009788">
    <property type="protein sequence ID" value="AJE02642.1"/>
    <property type="molecule type" value="Genomic_DNA"/>
</dbReference>
<feature type="transmembrane region" description="Helical" evidence="1">
    <location>
        <begin position="73"/>
        <end position="102"/>
    </location>
</feature>
<keyword evidence="1" id="KW-1133">Transmembrane helix</keyword>
<dbReference type="KEGG" id="gpi:GPICK_03990"/>
<dbReference type="HOGENOM" id="CLU_157896_0_1_7"/>
<sequence length="107" mass="11846">MPTRDYLLLLAGMAAVTYLPRWLPLALLAGRRLPPWLTEWLELVPAAILGALLAPAILATGEPRRIDLLRPEFIAAFPAFFVAIKSRSLAGTVVTGMLSFWLAKTWF</sequence>
<dbReference type="Proteomes" id="UP000057609">
    <property type="component" value="Chromosome"/>
</dbReference>
<reference evidence="2 3" key="1">
    <citation type="journal article" date="2015" name="Genome Announc.">
        <title>Complete Genome of Geobacter pickeringii G13T, a Metal-Reducing Isolate from Sedimentary Kaolin Deposits.</title>
        <authorList>
            <person name="Badalamenti J.P."/>
            <person name="Bond D.R."/>
        </authorList>
    </citation>
    <scope>NUCLEOTIDE SEQUENCE [LARGE SCALE GENOMIC DNA]</scope>
    <source>
        <strain evidence="2 3">G13</strain>
    </source>
</reference>
<organism evidence="2 3">
    <name type="scientific">Geobacter pickeringii</name>
    <dbReference type="NCBI Taxonomy" id="345632"/>
    <lineage>
        <taxon>Bacteria</taxon>
        <taxon>Pseudomonadati</taxon>
        <taxon>Thermodesulfobacteriota</taxon>
        <taxon>Desulfuromonadia</taxon>
        <taxon>Geobacterales</taxon>
        <taxon>Geobacteraceae</taxon>
        <taxon>Geobacter</taxon>
    </lineage>
</organism>
<keyword evidence="1" id="KW-0472">Membrane</keyword>
<feature type="transmembrane region" description="Helical" evidence="1">
    <location>
        <begin position="43"/>
        <end position="61"/>
    </location>
</feature>
<evidence type="ECO:0000313" key="2">
    <source>
        <dbReference type="EMBL" id="AJE02642.1"/>
    </source>
</evidence>
<evidence type="ECO:0000313" key="3">
    <source>
        <dbReference type="Proteomes" id="UP000057609"/>
    </source>
</evidence>
<proteinExistence type="predicted"/>
<evidence type="ECO:0000256" key="1">
    <source>
        <dbReference type="SAM" id="Phobius"/>
    </source>
</evidence>
<name>A0A0B5B7U4_9BACT</name>
<keyword evidence="1" id="KW-0812">Transmembrane</keyword>
<accession>A0A0B5B7U4</accession>
<feature type="transmembrane region" description="Helical" evidence="1">
    <location>
        <begin position="7"/>
        <end position="23"/>
    </location>
</feature>
<dbReference type="RefSeq" id="WP_039740706.1">
    <property type="nucleotide sequence ID" value="NZ_CP009788.1"/>
</dbReference>
<dbReference type="AlphaFoldDB" id="A0A0B5B7U4"/>
<dbReference type="InterPro" id="IPR008407">
    <property type="entry name" value="Brnchd-chn_aa_trnsp_AzlD"/>
</dbReference>
<dbReference type="Pfam" id="PF05437">
    <property type="entry name" value="AzlD"/>
    <property type="match status" value="1"/>
</dbReference>